<dbReference type="RefSeq" id="WP_379890035.1">
    <property type="nucleotide sequence ID" value="NZ_JBHSDI010000062.1"/>
</dbReference>
<feature type="compositionally biased region" description="Basic and acidic residues" evidence="1">
    <location>
        <begin position="825"/>
        <end position="861"/>
    </location>
</feature>
<feature type="region of interest" description="Disordered" evidence="1">
    <location>
        <begin position="1"/>
        <end position="46"/>
    </location>
</feature>
<evidence type="ECO:0000313" key="3">
    <source>
        <dbReference type="Proteomes" id="UP001595798"/>
    </source>
</evidence>
<feature type="compositionally biased region" description="Low complexity" evidence="1">
    <location>
        <begin position="793"/>
        <end position="815"/>
    </location>
</feature>
<feature type="compositionally biased region" description="Low complexity" evidence="1">
    <location>
        <begin position="20"/>
        <end position="42"/>
    </location>
</feature>
<keyword evidence="3" id="KW-1185">Reference proteome</keyword>
<evidence type="ECO:0008006" key="4">
    <source>
        <dbReference type="Google" id="ProtNLM"/>
    </source>
</evidence>
<dbReference type="InterPro" id="IPR044929">
    <property type="entry name" value="DNA/RNA_non-sp_Endonuclease_sf"/>
</dbReference>
<evidence type="ECO:0000256" key="1">
    <source>
        <dbReference type="SAM" id="MobiDB-lite"/>
    </source>
</evidence>
<name>A0ABV8QPX7_9GAMM</name>
<accession>A0ABV8QPX7</accession>
<feature type="compositionally biased region" description="Basic and acidic residues" evidence="1">
    <location>
        <begin position="758"/>
        <end position="776"/>
    </location>
</feature>
<comment type="caution">
    <text evidence="2">The sequence shown here is derived from an EMBL/GenBank/DDBJ whole genome shotgun (WGS) entry which is preliminary data.</text>
</comment>
<evidence type="ECO:0000313" key="2">
    <source>
        <dbReference type="EMBL" id="MFC4260969.1"/>
    </source>
</evidence>
<dbReference type="Gene3D" id="3.40.570.10">
    <property type="entry name" value="Extracellular Endonuclease, subunit A"/>
    <property type="match status" value="1"/>
</dbReference>
<protein>
    <recommendedName>
        <fullName evidence="4">DNA/RNA non-specific endonuclease</fullName>
    </recommendedName>
</protein>
<dbReference type="Proteomes" id="UP001595798">
    <property type="component" value="Unassembled WGS sequence"/>
</dbReference>
<organism evidence="2 3">
    <name type="scientific">Marinobacter lacisalsi</name>
    <dbReference type="NCBI Taxonomy" id="475979"/>
    <lineage>
        <taxon>Bacteria</taxon>
        <taxon>Pseudomonadati</taxon>
        <taxon>Pseudomonadota</taxon>
        <taxon>Gammaproteobacteria</taxon>
        <taxon>Pseudomonadales</taxon>
        <taxon>Marinobacteraceae</taxon>
        <taxon>Marinobacter</taxon>
    </lineage>
</organism>
<feature type="region of interest" description="Disordered" evidence="1">
    <location>
        <begin position="733"/>
        <end position="908"/>
    </location>
</feature>
<gene>
    <name evidence="2" type="ORF">ACFOZ5_18265</name>
</gene>
<sequence length="1276" mass="137791">MSNGRATAPPQPDRQGSQTPAPASRPAPAATGPQPAGPGNTAMTGRLEDGGFLIQLGGGVRLNAEDLEGNRRLTAQFQERNLGIPGLRLTRFVYNTERERGEVRGELALPHVVADEVRFSIVDREGNVDLNDVEIDTQLPALNNPTGHLGLDDNQQLSAELQFDWADLKPSRMPRLEITGSGAIRLTDGHLSGNLTVDLAYQHLAEGQANVRFNDAGQLSGDGYVEITHPVLAGTRTELRVQEDGSLSGTLSTPVSRLDPPVPGLSLTEGSVSLNYDNQTLSGGLEGVKLVYRELGEATLNASIADDHVQGSTEFNLNLPGFSETTGRIGYNRQGRFFGRFNLSAEDFPDGLPVRGANIRGSIDEEGAASLRGRGTVTLGSVGGGELSADYQQGRTDIGATVELTDLPGLQSTTVQVNLVNGQLEGSADIAIDSERLPGISTTLHVEYRDQRWSAEQQVSFSVDDGRLEGTITLGLQQAENDELNIHGGGDVTAEIAPNLEGTLQVTINPDGTVDTVGEIRVPEPIELFPEERVEREIFQRSQNIPLWAILVAVIRLRAGMRAGVGPGVLRDITVTGEYTIGAEEQPSFAVTGELYIPAFAEAYLGIGAGLGLDVKLGSLTGGIEGMATAGIYGAISVIPELAYDDGDYLIEGTATMAAGAKFKLGLNAWAEIEALFVTVWDEEWELAEWVWDLGPNLALQAELSYNFSNPEPPEISVSTEDIPNAEQLIQDAIPKDGPPASGARETLRNEAQWQGPTRERGGNDRVPGELADRSRQPGARSGSPSAGGGGASPQHQQQPQQGSGNGGNRRSQGSESPASGGRQRTSDRPDRGTPSRDRGNDQGRDQRRDSEREQDREAAAERPTGQERTVTEDETPTANQPRYPRGVNLGTLQEPPAPQPRTAAQQREDLDAARQVLELAARQVDDSESLDDYFLRIKRRFRLSRVAYVTVGEQTKVALAINPDLEVTMSEMAAGTGLAGKTTEIRYGSGDLQGHTVGAEMTADPLGPDHPRGSGPSGQRSLMGKLVTDTSAEGDRRFIRGHLLNDQLGGVGRDINLFPITHQANQAHESQIESRVKQWVNTNRYWTYYRVRVSVQDADLSHPTGRIELNSVNASFHCEAAVYTLDNRKVNQISATIVSRYTPPAETQDTDFQPVTDATEAEQTTVETRQEDRDADIRMPARMGDYRLDSAITNKLDDVLGHSERGTGEVRQALRAIPGIGPKTLETLFKVYKDYKRHGERNLVSMLSSSEKGNLTRLNRLGPAILRALDSLSSG</sequence>
<reference evidence="3" key="1">
    <citation type="journal article" date="2019" name="Int. J. Syst. Evol. Microbiol.">
        <title>The Global Catalogue of Microorganisms (GCM) 10K type strain sequencing project: providing services to taxonomists for standard genome sequencing and annotation.</title>
        <authorList>
            <consortium name="The Broad Institute Genomics Platform"/>
            <consortium name="The Broad Institute Genome Sequencing Center for Infectious Disease"/>
            <person name="Wu L."/>
            <person name="Ma J."/>
        </authorList>
    </citation>
    <scope>NUCLEOTIDE SEQUENCE [LARGE SCALE GENOMIC DNA]</scope>
    <source>
        <strain evidence="3">CECT 7297</strain>
    </source>
</reference>
<dbReference type="EMBL" id="JBHSDI010000062">
    <property type="protein sequence ID" value="MFC4260969.1"/>
    <property type="molecule type" value="Genomic_DNA"/>
</dbReference>
<proteinExistence type="predicted"/>
<feature type="region of interest" description="Disordered" evidence="1">
    <location>
        <begin position="987"/>
        <end position="1024"/>
    </location>
</feature>